<accession>A0A1F5JS77</accession>
<evidence type="ECO:0000313" key="3">
    <source>
        <dbReference type="Proteomes" id="UP000176902"/>
    </source>
</evidence>
<sequence>MAGVGDWKHIKKAECPHIADLKEDTTSEKDACEVCGFNEDLRICLTCGKVFCCESHNAHNTEHFKSSDHPFVKPHKCDYNWLWCYKCNAFLEF</sequence>
<proteinExistence type="predicted"/>
<dbReference type="Proteomes" id="UP000176902">
    <property type="component" value="Unassembled WGS sequence"/>
</dbReference>
<dbReference type="GO" id="GO:0008270">
    <property type="term" value="F:zinc ion binding"/>
    <property type="evidence" value="ECO:0007669"/>
    <property type="project" value="InterPro"/>
</dbReference>
<organism evidence="2 3">
    <name type="scientific">Candidatus Daviesbacteria bacterium RIFCSPHIGHO2_02_FULL_36_13</name>
    <dbReference type="NCBI Taxonomy" id="1797768"/>
    <lineage>
        <taxon>Bacteria</taxon>
        <taxon>Candidatus Daviesiibacteriota</taxon>
    </lineage>
</organism>
<protein>
    <recommendedName>
        <fullName evidence="1">UBP-type domain-containing protein</fullName>
    </recommendedName>
</protein>
<evidence type="ECO:0000313" key="2">
    <source>
        <dbReference type="EMBL" id="OGE31468.1"/>
    </source>
</evidence>
<name>A0A1F5JS77_9BACT</name>
<dbReference type="EMBL" id="MFCV01000039">
    <property type="protein sequence ID" value="OGE31468.1"/>
    <property type="molecule type" value="Genomic_DNA"/>
</dbReference>
<comment type="caution">
    <text evidence="2">The sequence shown here is derived from an EMBL/GenBank/DDBJ whole genome shotgun (WGS) entry which is preliminary data.</text>
</comment>
<reference evidence="2 3" key="1">
    <citation type="journal article" date="2016" name="Nat. Commun.">
        <title>Thousands of microbial genomes shed light on interconnected biogeochemical processes in an aquifer system.</title>
        <authorList>
            <person name="Anantharaman K."/>
            <person name="Brown C.T."/>
            <person name="Hug L.A."/>
            <person name="Sharon I."/>
            <person name="Castelle C.J."/>
            <person name="Probst A.J."/>
            <person name="Thomas B.C."/>
            <person name="Singh A."/>
            <person name="Wilkins M.J."/>
            <person name="Karaoz U."/>
            <person name="Brodie E.L."/>
            <person name="Williams K.H."/>
            <person name="Hubbard S.S."/>
            <person name="Banfield J.F."/>
        </authorList>
    </citation>
    <scope>NUCLEOTIDE SEQUENCE [LARGE SCALE GENOMIC DNA]</scope>
</reference>
<dbReference type="Pfam" id="PF02148">
    <property type="entry name" value="zf-UBP"/>
    <property type="match status" value="1"/>
</dbReference>
<feature type="domain" description="UBP-type" evidence="1">
    <location>
        <begin position="13"/>
        <end position="93"/>
    </location>
</feature>
<dbReference type="InterPro" id="IPR001607">
    <property type="entry name" value="Znf_UBP"/>
</dbReference>
<dbReference type="STRING" id="1797768.A3C59_02405"/>
<dbReference type="PROSITE" id="PS50271">
    <property type="entry name" value="ZF_UBP"/>
    <property type="match status" value="1"/>
</dbReference>
<dbReference type="SUPFAM" id="SSF57850">
    <property type="entry name" value="RING/U-box"/>
    <property type="match status" value="1"/>
</dbReference>
<dbReference type="Gene3D" id="3.30.40.10">
    <property type="entry name" value="Zinc/RING finger domain, C3HC4 (zinc finger)"/>
    <property type="match status" value="1"/>
</dbReference>
<gene>
    <name evidence="2" type="ORF">A3C59_02405</name>
</gene>
<dbReference type="AlphaFoldDB" id="A0A1F5JS77"/>
<dbReference type="SMART" id="SM00290">
    <property type="entry name" value="ZnF_UBP"/>
    <property type="match status" value="1"/>
</dbReference>
<dbReference type="InterPro" id="IPR013083">
    <property type="entry name" value="Znf_RING/FYVE/PHD"/>
</dbReference>
<evidence type="ECO:0000259" key="1">
    <source>
        <dbReference type="PROSITE" id="PS50271"/>
    </source>
</evidence>